<sequence length="281" mass="31457">MAHDEHSAQGSGLGKHTDYISQYDPNQLYPIARKVARDNLGVAGKLPFDGVDYWTAWELSWLNANGLPQVAVAEFALPAISDSIIESKSFKLYLNSFNQTRFSSWQEVETRMQADLSQAAGAPVVVSLMTLAQAQERMPLCAPTGLCIDEIEVAIEHYEPAPELLKLDDSRQGLRVSEQLYSNLLKTNCPVTGQPDWATLWLEYTGPAINHASLLAYVVSFREHQDFHEQCVERCFLDIQARLKPDQLSVYARYTRRGGLDINPFRTSGAAAPGSWRLVRQ</sequence>
<comment type="function">
    <text evidence="5">Catalyzes the NADPH-dependent reduction of 7-cyano-7-deazaguanine (preQ0) to 7-aminomethyl-7-deazaguanine (preQ1).</text>
</comment>
<evidence type="ECO:0000256" key="1">
    <source>
        <dbReference type="ARBA" id="ARBA00022490"/>
    </source>
</evidence>
<evidence type="ECO:0000313" key="7">
    <source>
        <dbReference type="EMBL" id="GAA4951208.1"/>
    </source>
</evidence>
<dbReference type="SUPFAM" id="SSF55620">
    <property type="entry name" value="Tetrahydrobiopterin biosynthesis enzymes-like"/>
    <property type="match status" value="1"/>
</dbReference>
<feature type="domain" description="NADPH-dependent 7-cyano-7-deazaguanine reductase N-terminal" evidence="6">
    <location>
        <begin position="19"/>
        <end position="128"/>
    </location>
</feature>
<dbReference type="EMBL" id="BAABLX010000029">
    <property type="protein sequence ID" value="GAA4951208.1"/>
    <property type="molecule type" value="Genomic_DNA"/>
</dbReference>
<keyword evidence="2 5" id="KW-0671">Queuosine biosynthesis</keyword>
<dbReference type="GO" id="GO:0008616">
    <property type="term" value="P:tRNA queuosine(34) biosynthetic process"/>
    <property type="evidence" value="ECO:0007669"/>
    <property type="project" value="UniProtKB-UniRule"/>
</dbReference>
<evidence type="ECO:0000256" key="2">
    <source>
        <dbReference type="ARBA" id="ARBA00022785"/>
    </source>
</evidence>
<feature type="active site" description="Proton donor" evidence="5">
    <location>
        <position position="196"/>
    </location>
</feature>
<keyword evidence="4 5" id="KW-0560">Oxidoreductase</keyword>
<feature type="binding site" evidence="5">
    <location>
        <begin position="85"/>
        <end position="87"/>
    </location>
    <ligand>
        <name>substrate</name>
    </ligand>
</feature>
<evidence type="ECO:0000259" key="6">
    <source>
        <dbReference type="Pfam" id="PF14819"/>
    </source>
</evidence>
<comment type="catalytic activity">
    <reaction evidence="5">
        <text>7-aminomethyl-7-carbaguanine + 2 NADP(+) = 7-cyano-7-carbaguanine + 2 NADPH + 3 H(+)</text>
        <dbReference type="Rhea" id="RHEA:13409"/>
        <dbReference type="ChEBI" id="CHEBI:15378"/>
        <dbReference type="ChEBI" id="CHEBI:45075"/>
        <dbReference type="ChEBI" id="CHEBI:57783"/>
        <dbReference type="ChEBI" id="CHEBI:58349"/>
        <dbReference type="ChEBI" id="CHEBI:58703"/>
        <dbReference type="EC" id="1.7.1.13"/>
    </reaction>
</comment>
<dbReference type="InterPro" id="IPR029139">
    <property type="entry name" value="QueF_N"/>
</dbReference>
<reference evidence="8" key="1">
    <citation type="journal article" date="2019" name="Int. J. Syst. Evol. Microbiol.">
        <title>The Global Catalogue of Microorganisms (GCM) 10K type strain sequencing project: providing services to taxonomists for standard genome sequencing and annotation.</title>
        <authorList>
            <consortium name="The Broad Institute Genomics Platform"/>
            <consortium name="The Broad Institute Genome Sequencing Center for Infectious Disease"/>
            <person name="Wu L."/>
            <person name="Ma J."/>
        </authorList>
    </citation>
    <scope>NUCLEOTIDE SEQUENCE [LARGE SCALE GENOMIC DNA]</scope>
    <source>
        <strain evidence="8">JCM 19134</strain>
    </source>
</reference>
<dbReference type="RefSeq" id="WP_345425289.1">
    <property type="nucleotide sequence ID" value="NZ_AP031496.1"/>
</dbReference>
<comment type="similarity">
    <text evidence="5">Belongs to the GTP cyclohydrolase I family. QueF type 2 subfamily.</text>
</comment>
<evidence type="ECO:0000256" key="4">
    <source>
        <dbReference type="ARBA" id="ARBA00023002"/>
    </source>
</evidence>
<evidence type="ECO:0000313" key="8">
    <source>
        <dbReference type="Proteomes" id="UP001409585"/>
    </source>
</evidence>
<dbReference type="Pfam" id="PF14819">
    <property type="entry name" value="QueF_N"/>
    <property type="match status" value="1"/>
</dbReference>
<dbReference type="InterPro" id="IPR029500">
    <property type="entry name" value="QueF"/>
</dbReference>
<feature type="binding site" evidence="5">
    <location>
        <begin position="257"/>
        <end position="258"/>
    </location>
    <ligand>
        <name>NADPH</name>
        <dbReference type="ChEBI" id="CHEBI:57783"/>
    </ligand>
</feature>
<keyword evidence="8" id="KW-1185">Reference proteome</keyword>
<evidence type="ECO:0000256" key="5">
    <source>
        <dbReference type="HAMAP-Rule" id="MF_00817"/>
    </source>
</evidence>
<dbReference type="Proteomes" id="UP001409585">
    <property type="component" value="Unassembled WGS sequence"/>
</dbReference>
<dbReference type="GO" id="GO:0005737">
    <property type="term" value="C:cytoplasm"/>
    <property type="evidence" value="ECO:0007669"/>
    <property type="project" value="UniProtKB-SubCell"/>
</dbReference>
<dbReference type="GO" id="GO:0033739">
    <property type="term" value="F:preQ1 synthase activity"/>
    <property type="evidence" value="ECO:0007669"/>
    <property type="project" value="UniProtKB-UniRule"/>
</dbReference>
<dbReference type="PANTHER" id="PTHR34354">
    <property type="entry name" value="NADPH-DEPENDENT 7-CYANO-7-DEAZAGUANINE REDUCTASE"/>
    <property type="match status" value="1"/>
</dbReference>
<dbReference type="InterPro" id="IPR050084">
    <property type="entry name" value="NADPH_dep_7-cyano-7-deazaG_red"/>
</dbReference>
<dbReference type="InterPro" id="IPR016428">
    <property type="entry name" value="QueF_type2"/>
</dbReference>
<dbReference type="EC" id="1.7.1.13" evidence="5"/>
<feature type="active site" description="Thioimide intermediate" evidence="5">
    <location>
        <position position="189"/>
    </location>
</feature>
<name>A0AAV3U6G6_9ALTE</name>
<comment type="subunit">
    <text evidence="5">Homodimer.</text>
</comment>
<keyword evidence="1 5" id="KW-0963">Cytoplasm</keyword>
<accession>A0AAV3U6G6</accession>
<keyword evidence="3 5" id="KW-0521">NADP</keyword>
<feature type="binding site" evidence="5">
    <location>
        <begin position="228"/>
        <end position="229"/>
    </location>
    <ligand>
        <name>substrate</name>
    </ligand>
</feature>
<feature type="binding site" evidence="5">
    <location>
        <begin position="87"/>
        <end position="88"/>
    </location>
    <ligand>
        <name>NADPH</name>
        <dbReference type="ChEBI" id="CHEBI:57783"/>
    </ligand>
</feature>
<evidence type="ECO:0000256" key="3">
    <source>
        <dbReference type="ARBA" id="ARBA00022857"/>
    </source>
</evidence>
<organism evidence="7 8">
    <name type="scientific">Halioxenophilus aromaticivorans</name>
    <dbReference type="NCBI Taxonomy" id="1306992"/>
    <lineage>
        <taxon>Bacteria</taxon>
        <taxon>Pseudomonadati</taxon>
        <taxon>Pseudomonadota</taxon>
        <taxon>Gammaproteobacteria</taxon>
        <taxon>Alteromonadales</taxon>
        <taxon>Alteromonadaceae</taxon>
        <taxon>Halioxenophilus</taxon>
    </lineage>
</organism>
<dbReference type="NCBIfam" id="TIGR03138">
    <property type="entry name" value="QueF"/>
    <property type="match status" value="1"/>
</dbReference>
<dbReference type="HAMAP" id="MF_00817">
    <property type="entry name" value="QueF_type2"/>
    <property type="match status" value="1"/>
</dbReference>
<dbReference type="Gene3D" id="3.30.1130.10">
    <property type="match status" value="2"/>
</dbReference>
<comment type="caution">
    <text evidence="7">The sequence shown here is derived from an EMBL/GenBank/DDBJ whole genome shotgun (WGS) entry which is preliminary data.</text>
</comment>
<proteinExistence type="inferred from homology"/>
<comment type="pathway">
    <text evidence="5">tRNA modification; tRNA-queuosine biosynthesis.</text>
</comment>
<dbReference type="AlphaFoldDB" id="A0AAV3U6G6"/>
<dbReference type="PIRSF" id="PIRSF004750">
    <property type="entry name" value="Nitrile_oxidored_YqcD_prd"/>
    <property type="match status" value="1"/>
</dbReference>
<protein>
    <recommendedName>
        <fullName evidence="5">NADPH-dependent 7-cyano-7-deazaguanine reductase</fullName>
        <ecNumber evidence="5">1.7.1.13</ecNumber>
    </recommendedName>
    <alternativeName>
        <fullName evidence="5">7-cyano-7-carbaguanine reductase</fullName>
    </alternativeName>
    <alternativeName>
        <fullName evidence="5">NADPH-dependent nitrile oxidoreductase</fullName>
    </alternativeName>
    <alternativeName>
        <fullName evidence="5">PreQ(0) reductase</fullName>
    </alternativeName>
</protein>
<comment type="subcellular location">
    <subcellularLocation>
        <location evidence="5">Cytoplasm</location>
    </subcellularLocation>
</comment>
<dbReference type="InterPro" id="IPR043133">
    <property type="entry name" value="GTP-CH-I_C/QueF"/>
</dbReference>
<dbReference type="PANTHER" id="PTHR34354:SF1">
    <property type="entry name" value="NADPH-DEPENDENT 7-CYANO-7-DEAZAGUANINE REDUCTASE"/>
    <property type="match status" value="1"/>
</dbReference>
<dbReference type="Pfam" id="PF14489">
    <property type="entry name" value="QueF"/>
    <property type="match status" value="1"/>
</dbReference>
<gene>
    <name evidence="5 7" type="primary">queF</name>
    <name evidence="7" type="ORF">GCM10025791_34560</name>
</gene>